<comment type="caution">
    <text evidence="2">The sequence shown here is derived from an EMBL/GenBank/DDBJ whole genome shotgun (WGS) entry which is preliminary data.</text>
</comment>
<protein>
    <submittedName>
        <fullName evidence="2">Uncharacterized protein</fullName>
    </submittedName>
</protein>
<evidence type="ECO:0000313" key="3">
    <source>
        <dbReference type="Proteomes" id="UP001159363"/>
    </source>
</evidence>
<accession>A0ABQ9FZY0</accession>
<organism evidence="2 3">
    <name type="scientific">Dryococelus australis</name>
    <dbReference type="NCBI Taxonomy" id="614101"/>
    <lineage>
        <taxon>Eukaryota</taxon>
        <taxon>Metazoa</taxon>
        <taxon>Ecdysozoa</taxon>
        <taxon>Arthropoda</taxon>
        <taxon>Hexapoda</taxon>
        <taxon>Insecta</taxon>
        <taxon>Pterygota</taxon>
        <taxon>Neoptera</taxon>
        <taxon>Polyneoptera</taxon>
        <taxon>Phasmatodea</taxon>
        <taxon>Verophasmatodea</taxon>
        <taxon>Anareolatae</taxon>
        <taxon>Phasmatidae</taxon>
        <taxon>Eurycanthinae</taxon>
        <taxon>Dryococelus</taxon>
    </lineage>
</organism>
<reference evidence="2 3" key="1">
    <citation type="submission" date="2023-02" db="EMBL/GenBank/DDBJ databases">
        <title>LHISI_Scaffold_Assembly.</title>
        <authorList>
            <person name="Stuart O.P."/>
            <person name="Cleave R."/>
            <person name="Magrath M.J.L."/>
            <person name="Mikheyev A.S."/>
        </authorList>
    </citation>
    <scope>NUCLEOTIDE SEQUENCE [LARGE SCALE GENOMIC DNA]</scope>
    <source>
        <strain evidence="2">Daus_M_001</strain>
        <tissue evidence="2">Leg muscle</tissue>
    </source>
</reference>
<keyword evidence="3" id="KW-1185">Reference proteome</keyword>
<feature type="region of interest" description="Disordered" evidence="1">
    <location>
        <begin position="236"/>
        <end position="259"/>
    </location>
</feature>
<gene>
    <name evidence="2" type="ORF">PR048_033307</name>
</gene>
<evidence type="ECO:0000313" key="2">
    <source>
        <dbReference type="EMBL" id="KAJ8865785.1"/>
    </source>
</evidence>
<proteinExistence type="predicted"/>
<feature type="region of interest" description="Disordered" evidence="1">
    <location>
        <begin position="278"/>
        <end position="308"/>
    </location>
</feature>
<dbReference type="EMBL" id="JARBHB010000017">
    <property type="protein sequence ID" value="KAJ8865785.1"/>
    <property type="molecule type" value="Genomic_DNA"/>
</dbReference>
<dbReference type="Proteomes" id="UP001159363">
    <property type="component" value="Chromosome 16"/>
</dbReference>
<name>A0ABQ9FZY0_9NEOP</name>
<feature type="compositionally biased region" description="Polar residues" evidence="1">
    <location>
        <begin position="279"/>
        <end position="298"/>
    </location>
</feature>
<evidence type="ECO:0000256" key="1">
    <source>
        <dbReference type="SAM" id="MobiDB-lite"/>
    </source>
</evidence>
<sequence>MVGGNAENPTITKSGDRVWYCSSESIVYVQNSVTPLDCQNIKECVTLSEDCDAPRAKEQLRRSFKFRSTALVEINRLRIVYGWKGHLKRNPVIPHKTPYDRVKLCREREINIKASERVNADYGAVEKIVRLGCYLSLGVPSHCLLHRPSTFIGVFGFPYSQMVSGVVWTNRTMVCSNTDTNRTGVLAVAGTVENEMSSHADARPITEGNLQACPKEKSSLSMNLFAKNRRGKITKIPDRKLLSHSSRLRPPPPPPRSAIAGTLTCAAYKGQPTRICAANRSQSAPASTPVAPSTSTALGMTPAPTVDVSPAQTEQLFSKMKSSHLRPEDRQL</sequence>